<reference evidence="1" key="1">
    <citation type="submission" date="2014-11" db="EMBL/GenBank/DDBJ databases">
        <authorList>
            <person name="Amaro Gonzalez C."/>
        </authorList>
    </citation>
    <scope>NUCLEOTIDE SEQUENCE</scope>
</reference>
<sequence>MLKEIKCSSRCPTRQSNLRSLSYKLHTVGSADKCGQNVLVVTL</sequence>
<proteinExistence type="predicted"/>
<dbReference type="EMBL" id="GBXM01057895">
    <property type="protein sequence ID" value="JAH50682.1"/>
    <property type="molecule type" value="Transcribed_RNA"/>
</dbReference>
<name>A0A0E9TB76_ANGAN</name>
<accession>A0A0E9TB76</accession>
<protein>
    <submittedName>
        <fullName evidence="1">Uncharacterized protein</fullName>
    </submittedName>
</protein>
<dbReference type="AlphaFoldDB" id="A0A0E9TB76"/>
<reference evidence="1" key="2">
    <citation type="journal article" date="2015" name="Fish Shellfish Immunol.">
        <title>Early steps in the European eel (Anguilla anguilla)-Vibrio vulnificus interaction in the gills: Role of the RtxA13 toxin.</title>
        <authorList>
            <person name="Callol A."/>
            <person name="Pajuelo D."/>
            <person name="Ebbesson L."/>
            <person name="Teles M."/>
            <person name="MacKenzie S."/>
            <person name="Amaro C."/>
        </authorList>
    </citation>
    <scope>NUCLEOTIDE SEQUENCE</scope>
</reference>
<evidence type="ECO:0000313" key="1">
    <source>
        <dbReference type="EMBL" id="JAH50682.1"/>
    </source>
</evidence>
<organism evidence="1">
    <name type="scientific">Anguilla anguilla</name>
    <name type="common">European freshwater eel</name>
    <name type="synonym">Muraena anguilla</name>
    <dbReference type="NCBI Taxonomy" id="7936"/>
    <lineage>
        <taxon>Eukaryota</taxon>
        <taxon>Metazoa</taxon>
        <taxon>Chordata</taxon>
        <taxon>Craniata</taxon>
        <taxon>Vertebrata</taxon>
        <taxon>Euteleostomi</taxon>
        <taxon>Actinopterygii</taxon>
        <taxon>Neopterygii</taxon>
        <taxon>Teleostei</taxon>
        <taxon>Anguilliformes</taxon>
        <taxon>Anguillidae</taxon>
        <taxon>Anguilla</taxon>
    </lineage>
</organism>